<dbReference type="EMBL" id="NJEU01000809">
    <property type="protein sequence ID" value="PHH70350.1"/>
    <property type="molecule type" value="Genomic_DNA"/>
</dbReference>
<dbReference type="PANTHER" id="PTHR12829:SF4">
    <property type="entry name" value="N(6)-ADENINE-SPECIFIC METHYLTRANSFERASE METTL4"/>
    <property type="match status" value="1"/>
</dbReference>
<reference evidence="3 4" key="1">
    <citation type="submission" date="2017-06" db="EMBL/GenBank/DDBJ databases">
        <title>Ant-infecting Ophiocordyceps genomes reveal a high diversity of potential behavioral manipulation genes and a possible major role for enterotoxins.</title>
        <authorList>
            <person name="De Bekker C."/>
            <person name="Evans H.C."/>
            <person name="Brachmann A."/>
            <person name="Hughes D.P."/>
        </authorList>
    </citation>
    <scope>NUCLEOTIDE SEQUENCE [LARGE SCALE GENOMIC DNA]</scope>
    <source>
        <strain evidence="3 4">1348a</strain>
    </source>
</reference>
<evidence type="ECO:0000256" key="1">
    <source>
        <dbReference type="PROSITE-ProRule" id="PRU00489"/>
    </source>
</evidence>
<dbReference type="PANTHER" id="PTHR12829">
    <property type="entry name" value="N6-ADENOSINE-METHYLTRANSFERASE"/>
    <property type="match status" value="1"/>
</dbReference>
<dbReference type="GO" id="GO:0003676">
    <property type="term" value="F:nucleic acid binding"/>
    <property type="evidence" value="ECO:0007669"/>
    <property type="project" value="InterPro"/>
</dbReference>
<feature type="region of interest" description="Disordered" evidence="2">
    <location>
        <begin position="45"/>
        <end position="72"/>
    </location>
</feature>
<sequence>MTLSTTDSFQPAPGSILFQSSDSSIVLLDVPRSLEESQVLPRRRLERRILSSPPPTKPFTTPEPKDGWPQQPHAAQLAELMTAATARHALQHLAKAYTGPFHLDRITTLQIPPLDAHQALAQSRPRLFMPAKAKYIQGSIRETRHVLLDAAPRFNLIVIDPPWPNRSARRRTDKYATVHDLPEMRDLLLNIPVNTLLAADGLVAVWITNKHDIPSLLTSDDGVFAAWGLELVSEWTWLKITSTGQPLLDLDSLWRKPWERLFIAKRRSFNPTSLLKSKIIMAVPDEHSRKPNLRAMFHHVLGPDYQGLEVFARNLTAGWWSWGNEVLRFQHPHFWQPVQGCDVEQ</sequence>
<evidence type="ECO:0008006" key="5">
    <source>
        <dbReference type="Google" id="ProtNLM"/>
    </source>
</evidence>
<evidence type="ECO:0000256" key="2">
    <source>
        <dbReference type="SAM" id="MobiDB-lite"/>
    </source>
</evidence>
<dbReference type="PROSITE" id="PS00092">
    <property type="entry name" value="N6_MTASE"/>
    <property type="match status" value="1"/>
</dbReference>
<dbReference type="OrthoDB" id="61116at2759"/>
<organism evidence="3 4">
    <name type="scientific">Ophiocordyceps australis</name>
    <dbReference type="NCBI Taxonomy" id="1399860"/>
    <lineage>
        <taxon>Eukaryota</taxon>
        <taxon>Fungi</taxon>
        <taxon>Dikarya</taxon>
        <taxon>Ascomycota</taxon>
        <taxon>Pezizomycotina</taxon>
        <taxon>Sordariomycetes</taxon>
        <taxon>Hypocreomycetidae</taxon>
        <taxon>Hypocreales</taxon>
        <taxon>Ophiocordycipitaceae</taxon>
        <taxon>Ophiocordyceps</taxon>
    </lineage>
</organism>
<name>A0A2C5YS46_9HYPO</name>
<dbReference type="PROSITE" id="PS51143">
    <property type="entry name" value="MT_A70"/>
    <property type="match status" value="1"/>
</dbReference>
<dbReference type="Proteomes" id="UP000224854">
    <property type="component" value="Unassembled WGS sequence"/>
</dbReference>
<evidence type="ECO:0000313" key="3">
    <source>
        <dbReference type="EMBL" id="PHH70350.1"/>
    </source>
</evidence>
<dbReference type="InterPro" id="IPR002052">
    <property type="entry name" value="DNA_methylase_N6_adenine_CS"/>
</dbReference>
<dbReference type="InterPro" id="IPR007757">
    <property type="entry name" value="MT-A70-like"/>
</dbReference>
<comment type="similarity">
    <text evidence="1">Belongs to the MT-A70-like family.</text>
</comment>
<gene>
    <name evidence="3" type="ORF">CDD82_7184</name>
</gene>
<proteinExistence type="inferred from homology"/>
<dbReference type="GO" id="GO:0032259">
    <property type="term" value="P:methylation"/>
    <property type="evidence" value="ECO:0007669"/>
    <property type="project" value="InterPro"/>
</dbReference>
<evidence type="ECO:0000313" key="4">
    <source>
        <dbReference type="Proteomes" id="UP000224854"/>
    </source>
</evidence>
<dbReference type="AlphaFoldDB" id="A0A2C5YS46"/>
<protein>
    <recommendedName>
        <fullName evidence="5">MT-A70 family</fullName>
    </recommendedName>
</protein>
<accession>A0A2C5YS46</accession>
<dbReference type="Pfam" id="PF05063">
    <property type="entry name" value="MT-A70"/>
    <property type="match status" value="1"/>
</dbReference>
<dbReference type="InterPro" id="IPR029063">
    <property type="entry name" value="SAM-dependent_MTases_sf"/>
</dbReference>
<dbReference type="GO" id="GO:0008168">
    <property type="term" value="F:methyltransferase activity"/>
    <property type="evidence" value="ECO:0007669"/>
    <property type="project" value="InterPro"/>
</dbReference>
<dbReference type="SUPFAM" id="SSF53335">
    <property type="entry name" value="S-adenosyl-L-methionine-dependent methyltransferases"/>
    <property type="match status" value="1"/>
</dbReference>
<keyword evidence="4" id="KW-1185">Reference proteome</keyword>
<comment type="caution">
    <text evidence="3">The sequence shown here is derived from an EMBL/GenBank/DDBJ whole genome shotgun (WGS) entry which is preliminary data.</text>
</comment>
<dbReference type="GO" id="GO:0005634">
    <property type="term" value="C:nucleus"/>
    <property type="evidence" value="ECO:0007669"/>
    <property type="project" value="TreeGrafter"/>
</dbReference>